<accession>A0ABT2ZBR7</accession>
<dbReference type="SUPFAM" id="SSF54637">
    <property type="entry name" value="Thioesterase/thiol ester dehydrase-isomerase"/>
    <property type="match status" value="1"/>
</dbReference>
<dbReference type="EMBL" id="JAOWKY010000001">
    <property type="protein sequence ID" value="MCV2868495.1"/>
    <property type="molecule type" value="Genomic_DNA"/>
</dbReference>
<dbReference type="InterPro" id="IPR006683">
    <property type="entry name" value="Thioestr_dom"/>
</dbReference>
<feature type="domain" description="Thioesterase" evidence="1">
    <location>
        <begin position="39"/>
        <end position="99"/>
    </location>
</feature>
<dbReference type="CDD" id="cd00586">
    <property type="entry name" value="4HBT"/>
    <property type="match status" value="1"/>
</dbReference>
<comment type="caution">
    <text evidence="2">The sequence shown here is derived from an EMBL/GenBank/DDBJ whole genome shotgun (WGS) entry which is preliminary data.</text>
</comment>
<sequence length="138" mass="15800">MIYRRSIRVEFNHCDPAGIVFYPRYFEMTNSVCEGFFRDVARYSFAAMMAAGEGAPTARMQADFHAPSRLEDMLDWRLSVEKLGRSSIGFRIEAHCGSSHRMTALPTLVLVDEAGRPQPWPTHLRDRITAFMEEPDEP</sequence>
<dbReference type="RefSeq" id="WP_263734104.1">
    <property type="nucleotide sequence ID" value="NZ_JAOWKY010000001.1"/>
</dbReference>
<evidence type="ECO:0000259" key="1">
    <source>
        <dbReference type="Pfam" id="PF03061"/>
    </source>
</evidence>
<name>A0ABT2ZBR7_9RHOB</name>
<evidence type="ECO:0000313" key="2">
    <source>
        <dbReference type="EMBL" id="MCV2868495.1"/>
    </source>
</evidence>
<dbReference type="Pfam" id="PF03061">
    <property type="entry name" value="4HBT"/>
    <property type="match status" value="1"/>
</dbReference>
<gene>
    <name evidence="2" type="ORF">OEW28_07625</name>
</gene>
<reference evidence="2 3" key="1">
    <citation type="submission" date="2022-10" db="EMBL/GenBank/DDBJ databases">
        <title>Defluviimonas sp. nov., isolated from ocean surface water.</title>
        <authorList>
            <person name="He W."/>
            <person name="Wang L."/>
            <person name="Zhang D.-F."/>
        </authorList>
    </citation>
    <scope>NUCLEOTIDE SEQUENCE [LARGE SCALE GENOMIC DNA]</scope>
    <source>
        <strain evidence="2 3">WL0002</strain>
    </source>
</reference>
<dbReference type="Proteomes" id="UP001652542">
    <property type="component" value="Unassembled WGS sequence"/>
</dbReference>
<proteinExistence type="predicted"/>
<evidence type="ECO:0000313" key="3">
    <source>
        <dbReference type="Proteomes" id="UP001652542"/>
    </source>
</evidence>
<dbReference type="Gene3D" id="3.10.129.10">
    <property type="entry name" value="Hotdog Thioesterase"/>
    <property type="match status" value="1"/>
</dbReference>
<protein>
    <submittedName>
        <fullName evidence="2">Acyl-CoA thioesterase</fullName>
    </submittedName>
</protein>
<organism evidence="2 3">
    <name type="scientific">Albidovulum marisflavi</name>
    <dbReference type="NCBI Taxonomy" id="2984159"/>
    <lineage>
        <taxon>Bacteria</taxon>
        <taxon>Pseudomonadati</taxon>
        <taxon>Pseudomonadota</taxon>
        <taxon>Alphaproteobacteria</taxon>
        <taxon>Rhodobacterales</taxon>
        <taxon>Paracoccaceae</taxon>
        <taxon>Albidovulum</taxon>
    </lineage>
</organism>
<keyword evidence="3" id="KW-1185">Reference proteome</keyword>
<dbReference type="InterPro" id="IPR029069">
    <property type="entry name" value="HotDog_dom_sf"/>
</dbReference>